<dbReference type="PANTHER" id="PTHR34512">
    <property type="entry name" value="CELL SURFACE PROTEIN"/>
    <property type="match status" value="1"/>
</dbReference>
<dbReference type="RefSeq" id="WP_189022050.1">
    <property type="nucleotide sequence ID" value="NZ_BMKR01000002.1"/>
</dbReference>
<evidence type="ECO:0000313" key="4">
    <source>
        <dbReference type="Proteomes" id="UP000637643"/>
    </source>
</evidence>
<gene>
    <name evidence="3" type="ORF">GCM10010912_05320</name>
</gene>
<keyword evidence="4" id="KW-1185">Reference proteome</keyword>
<evidence type="ECO:0000259" key="2">
    <source>
        <dbReference type="Pfam" id="PF13360"/>
    </source>
</evidence>
<feature type="chain" id="PRO_5039549864" description="Pyrrolo-quinoline quinone repeat domain-containing protein" evidence="1">
    <location>
        <begin position="25"/>
        <end position="440"/>
    </location>
</feature>
<dbReference type="SMART" id="SM00564">
    <property type="entry name" value="PQQ"/>
    <property type="match status" value="4"/>
</dbReference>
<dbReference type="EMBL" id="BMKR01000002">
    <property type="protein sequence ID" value="GGF63168.1"/>
    <property type="molecule type" value="Genomic_DNA"/>
</dbReference>
<dbReference type="InterPro" id="IPR018391">
    <property type="entry name" value="PQQ_b-propeller_rpt"/>
</dbReference>
<dbReference type="Proteomes" id="UP000637643">
    <property type="component" value="Unassembled WGS sequence"/>
</dbReference>
<dbReference type="InterPro" id="IPR015943">
    <property type="entry name" value="WD40/YVTN_repeat-like_dom_sf"/>
</dbReference>
<organism evidence="3 4">
    <name type="scientific">Paenibacillus albidus</name>
    <dbReference type="NCBI Taxonomy" id="2041023"/>
    <lineage>
        <taxon>Bacteria</taxon>
        <taxon>Bacillati</taxon>
        <taxon>Bacillota</taxon>
        <taxon>Bacilli</taxon>
        <taxon>Bacillales</taxon>
        <taxon>Paenibacillaceae</taxon>
        <taxon>Paenibacillus</taxon>
    </lineage>
</organism>
<dbReference type="InterPro" id="IPR002372">
    <property type="entry name" value="PQQ_rpt_dom"/>
</dbReference>
<dbReference type="Pfam" id="PF13360">
    <property type="entry name" value="PQQ_2"/>
    <property type="match status" value="1"/>
</dbReference>
<protein>
    <recommendedName>
        <fullName evidence="2">Pyrrolo-quinoline quinone repeat domain-containing protein</fullName>
    </recommendedName>
</protein>
<name>A0A917FBV1_9BACL</name>
<dbReference type="PANTHER" id="PTHR34512:SF30">
    <property type="entry name" value="OUTER MEMBRANE PROTEIN ASSEMBLY FACTOR BAMB"/>
    <property type="match status" value="1"/>
</dbReference>
<accession>A0A917FBV1</accession>
<reference evidence="3" key="1">
    <citation type="journal article" date="2014" name="Int. J. Syst. Evol. Microbiol.">
        <title>Complete genome sequence of Corynebacterium casei LMG S-19264T (=DSM 44701T), isolated from a smear-ripened cheese.</title>
        <authorList>
            <consortium name="US DOE Joint Genome Institute (JGI-PGF)"/>
            <person name="Walter F."/>
            <person name="Albersmeier A."/>
            <person name="Kalinowski J."/>
            <person name="Ruckert C."/>
        </authorList>
    </citation>
    <scope>NUCLEOTIDE SEQUENCE</scope>
    <source>
        <strain evidence="3">CGMCC 1.16134</strain>
    </source>
</reference>
<evidence type="ECO:0000256" key="1">
    <source>
        <dbReference type="SAM" id="SignalP"/>
    </source>
</evidence>
<dbReference type="SUPFAM" id="SSF50998">
    <property type="entry name" value="Quinoprotein alcohol dehydrogenase-like"/>
    <property type="match status" value="1"/>
</dbReference>
<feature type="signal peptide" evidence="1">
    <location>
        <begin position="1"/>
        <end position="24"/>
    </location>
</feature>
<dbReference type="AlphaFoldDB" id="A0A917FBV1"/>
<dbReference type="InterPro" id="IPR011047">
    <property type="entry name" value="Quinoprotein_ADH-like_sf"/>
</dbReference>
<reference evidence="3" key="2">
    <citation type="submission" date="2020-09" db="EMBL/GenBank/DDBJ databases">
        <authorList>
            <person name="Sun Q."/>
            <person name="Zhou Y."/>
        </authorList>
    </citation>
    <scope>NUCLEOTIDE SEQUENCE</scope>
    <source>
        <strain evidence="3">CGMCC 1.16134</strain>
    </source>
</reference>
<comment type="caution">
    <text evidence="3">The sequence shown here is derived from an EMBL/GenBank/DDBJ whole genome shotgun (WGS) entry which is preliminary data.</text>
</comment>
<dbReference type="Gene3D" id="2.130.10.10">
    <property type="entry name" value="YVTN repeat-like/Quinoprotein amine dehydrogenase"/>
    <property type="match status" value="1"/>
</dbReference>
<feature type="domain" description="Pyrrolo-quinoline quinone repeat" evidence="2">
    <location>
        <begin position="53"/>
        <end position="180"/>
    </location>
</feature>
<sequence length="440" mass="47346">MTHSVIITSTLLLASLLTTGAAFHSSEVAQAGTAAGWTSAAVTEQIPKSAAKLLWQINNDGQGMYADGQQTSRGLVFYTSGSTLRAADIATGHLKWSYKNGTYPQIITNNSVFFITGEGELVKVAADTGKVLWKVKAAKAPIEVGAQARLISGVIYFANESGGIAAYNPVTGAKMWENPTIPMYAGSLNGIYNGTLLASSTVDNIRSQFFGLDSATGKLRWRTEGLYSFAGYRDVRILLRESNAAAVKAPTSKSAPGYLMTLVSMDVATGKITSRENYQPLKDVVKLYNNRMMIQGSSVYSVDGNVDQSELYLTRFTLGKPTDTATTSYASYGNWLAGPTDGRVFFQKDQQIQSVTIADKTVVTFMHPASPVIHLQKIGKAVYAGFENGDFSIMHADTGALLGTLKLHAQLYGRISVVNGTVLIPTDQKLFAVSLPQELR</sequence>
<evidence type="ECO:0000313" key="3">
    <source>
        <dbReference type="EMBL" id="GGF63168.1"/>
    </source>
</evidence>
<proteinExistence type="predicted"/>
<keyword evidence="1" id="KW-0732">Signal</keyword>